<dbReference type="InterPro" id="IPR057942">
    <property type="entry name" value="TPR_TNPO3_IPO13_3rd"/>
</dbReference>
<protein>
    <recommendedName>
        <fullName evidence="10">Transportin 3</fullName>
    </recommendedName>
</protein>
<evidence type="ECO:0000256" key="3">
    <source>
        <dbReference type="ARBA" id="ARBA00022448"/>
    </source>
</evidence>
<dbReference type="Pfam" id="PF24138">
    <property type="entry name" value="TPR_TNPO3_IPO13_2nd"/>
    <property type="match status" value="1"/>
</dbReference>
<dbReference type="Pfam" id="PF24140">
    <property type="entry name" value="TPR_TNPO3_IPO13_3rd"/>
    <property type="match status" value="1"/>
</dbReference>
<evidence type="ECO:0000259" key="7">
    <source>
        <dbReference type="Pfam" id="PF08389"/>
    </source>
</evidence>
<organism evidence="8 9">
    <name type="scientific">Canavalia gladiata</name>
    <name type="common">Sword bean</name>
    <name type="synonym">Dolichos gladiatus</name>
    <dbReference type="NCBI Taxonomy" id="3824"/>
    <lineage>
        <taxon>Eukaryota</taxon>
        <taxon>Viridiplantae</taxon>
        <taxon>Streptophyta</taxon>
        <taxon>Embryophyta</taxon>
        <taxon>Tracheophyta</taxon>
        <taxon>Spermatophyta</taxon>
        <taxon>Magnoliopsida</taxon>
        <taxon>eudicotyledons</taxon>
        <taxon>Gunneridae</taxon>
        <taxon>Pentapetalae</taxon>
        <taxon>rosids</taxon>
        <taxon>fabids</taxon>
        <taxon>Fabales</taxon>
        <taxon>Fabaceae</taxon>
        <taxon>Papilionoideae</taxon>
        <taxon>50 kb inversion clade</taxon>
        <taxon>NPAAA clade</taxon>
        <taxon>indigoferoid/millettioid clade</taxon>
        <taxon>Phaseoleae</taxon>
        <taxon>Canavalia</taxon>
    </lineage>
</organism>
<comment type="subcellular location">
    <subcellularLocation>
        <location evidence="1">Nucleus</location>
    </subcellularLocation>
</comment>
<dbReference type="GO" id="GO:0005634">
    <property type="term" value="C:nucleus"/>
    <property type="evidence" value="ECO:0007669"/>
    <property type="project" value="UniProtKB-SubCell"/>
</dbReference>
<gene>
    <name evidence="8" type="ORF">VNO77_24618</name>
</gene>
<dbReference type="GO" id="GO:0031267">
    <property type="term" value="F:small GTPase binding"/>
    <property type="evidence" value="ECO:0007669"/>
    <property type="project" value="InterPro"/>
</dbReference>
<comment type="similarity">
    <text evidence="2">Belongs to the importin beta family.</text>
</comment>
<evidence type="ECO:0000313" key="9">
    <source>
        <dbReference type="Proteomes" id="UP001367508"/>
    </source>
</evidence>
<dbReference type="PANTHER" id="PTHR12363">
    <property type="entry name" value="TRANSPORTIN 3 AND IMPORTIN 13"/>
    <property type="match status" value="1"/>
</dbReference>
<comment type="caution">
    <text evidence="8">The sequence shown here is derived from an EMBL/GenBank/DDBJ whole genome shotgun (WGS) entry which is preliminary data.</text>
</comment>
<dbReference type="FunFam" id="1.25.10.10:FF:000246">
    <property type="entry name" value="Transportin MOS14"/>
    <property type="match status" value="1"/>
</dbReference>
<keyword evidence="9" id="KW-1185">Reference proteome</keyword>
<dbReference type="Gene3D" id="1.25.10.10">
    <property type="entry name" value="Leucine-rich Repeat Variant"/>
    <property type="match status" value="1"/>
</dbReference>
<evidence type="ECO:0000256" key="1">
    <source>
        <dbReference type="ARBA" id="ARBA00004123"/>
    </source>
</evidence>
<keyword evidence="5" id="KW-0539">Nucleus</keyword>
<dbReference type="AlphaFoldDB" id="A0AAN9QCX5"/>
<dbReference type="InterPro" id="IPR011989">
    <property type="entry name" value="ARM-like"/>
</dbReference>
<evidence type="ECO:0000256" key="2">
    <source>
        <dbReference type="ARBA" id="ARBA00007991"/>
    </source>
</evidence>
<feature type="domain" description="Exportin-1/Importin-beta-like" evidence="7">
    <location>
        <begin position="98"/>
        <end position="243"/>
    </location>
</feature>
<dbReference type="EMBL" id="JAYMYQ010000005">
    <property type="protein sequence ID" value="KAK7330424.1"/>
    <property type="molecule type" value="Genomic_DNA"/>
</dbReference>
<dbReference type="InterPro" id="IPR051345">
    <property type="entry name" value="Importin_beta-like_NTR"/>
</dbReference>
<proteinExistence type="inferred from homology"/>
<name>A0AAN9QCX5_CANGL</name>
<dbReference type="InterPro" id="IPR013598">
    <property type="entry name" value="Exportin-1/Importin-b-like"/>
</dbReference>
<reference evidence="8 9" key="1">
    <citation type="submission" date="2024-01" db="EMBL/GenBank/DDBJ databases">
        <title>The genomes of 5 underutilized Papilionoideae crops provide insights into root nodulation and disease resistanc.</title>
        <authorList>
            <person name="Jiang F."/>
        </authorList>
    </citation>
    <scope>NUCLEOTIDE SEQUENCE [LARGE SCALE GENOMIC DNA]</scope>
    <source>
        <strain evidence="8">LVBAO_FW01</strain>
        <tissue evidence="8">Leaves</tissue>
    </source>
</reference>
<keyword evidence="4" id="KW-0653">Protein transport</keyword>
<dbReference type="GO" id="GO:0005737">
    <property type="term" value="C:cytoplasm"/>
    <property type="evidence" value="ECO:0007669"/>
    <property type="project" value="TreeGrafter"/>
</dbReference>
<dbReference type="SUPFAM" id="SSF48371">
    <property type="entry name" value="ARM repeat"/>
    <property type="match status" value="1"/>
</dbReference>
<dbReference type="Pfam" id="PF24139">
    <property type="entry name" value="TPR_TNPO3_IPO13_4th"/>
    <property type="match status" value="1"/>
</dbReference>
<dbReference type="GO" id="GO:0006606">
    <property type="term" value="P:protein import into nucleus"/>
    <property type="evidence" value="ECO:0007669"/>
    <property type="project" value="TreeGrafter"/>
</dbReference>
<sequence>MDLQNTVKEALNALYHHPDDTVRMQADRYLQDFQRTLDAWQVADNLLHDPSSNLETLIFCSQTLRSKVQRDFEELPSTAFRPLRDSLNTLLKKFHKGPPKVRTQISIAVAALAVHVPAEDWGDGGIVKWLRDEMDSHPEYIPGFLELLTVLPEEVLNYKIAARPERRRQFEKELTSQMEVALNILTACLTISELKEQVLEAFASWLRLKHGIPGSVLSSHPLVLTALSSLNSELLSEASVNVISELIHYTAAGNIDGVSANMPLIQVIVPQVMNLKAQLSDSTKDEEDVKAIARLFADMGDSYVELIATGSDESMLIVHALLEVASHPEYDIASMTFNFWHSLQLNLTKRESYISYGNEACIEAERNRRLQIFRPAYESLVSLVSFRVQYPEDYQDLSYEDLKEFKQTKYAVADVLTDAASVLGGDATLKILYMKLLEAVSAHGNSENKEWRPAEAALFCIRAISNYVSVVEAEVMPQIMALLPKLPHQRQLLQTVCLTIGAYSKWLDSASCGLSILPSVLDILMNGMGTSEECAAAAALAFRHICDDCRKKLCGCLEGLFHIYNRTVNGEDSFKVPAEDSLHLVEALSMVVTELPPDDAKRALEALCIPVITPLQEAINQGPESLSKRPSRQLTIHIDRFAYIFRYVNHPQVVADAIQRLWPIFKAIFDLCAWDMRTMESLCRACKYAVRTSGRFMGLTIGAMLEEIQSLYRQHHQPCFLYLSSEVIKIFGSDPSCADYLKNLIEALFQHTTRLLTNIQEFTARPDIADDCFLLASRCIRYCPQLFIPSTVFPSLVDCSMIGITVQHREASNSILHFLADIFDLANSSVGEQFIPIRDSVVIPRGASITRILVASLTGALPKSRVDVVSYTLLALTRSYGMQALEWAKKSVFLIPSTAVTDVERSRFLKALSDAASGGDTNGLTVPVEELSDVCRRNRAVQEIVQEALRPLELNMVNVS</sequence>
<keyword evidence="3" id="KW-0813">Transport</keyword>
<dbReference type="Pfam" id="PF08389">
    <property type="entry name" value="Xpo1"/>
    <property type="match status" value="1"/>
</dbReference>
<evidence type="ECO:0000256" key="5">
    <source>
        <dbReference type="ARBA" id="ARBA00023242"/>
    </source>
</evidence>
<evidence type="ECO:0000256" key="4">
    <source>
        <dbReference type="ARBA" id="ARBA00022927"/>
    </source>
</evidence>
<dbReference type="PANTHER" id="PTHR12363:SF33">
    <property type="entry name" value="IMPORTIN-13"/>
    <property type="match status" value="1"/>
</dbReference>
<evidence type="ECO:0000259" key="6">
    <source>
        <dbReference type="Pfam" id="PF03810"/>
    </source>
</evidence>
<evidence type="ECO:0008006" key="10">
    <source>
        <dbReference type="Google" id="ProtNLM"/>
    </source>
</evidence>
<dbReference type="InterPro" id="IPR001494">
    <property type="entry name" value="Importin-beta_N"/>
</dbReference>
<dbReference type="Pfam" id="PF03810">
    <property type="entry name" value="IBN_N"/>
    <property type="match status" value="1"/>
</dbReference>
<evidence type="ECO:0000313" key="8">
    <source>
        <dbReference type="EMBL" id="KAK7330424.1"/>
    </source>
</evidence>
<accession>A0AAN9QCX5</accession>
<dbReference type="InterPro" id="IPR058537">
    <property type="entry name" value="TPR_TNPO3_IPO13_4th"/>
</dbReference>
<feature type="domain" description="Importin N-terminal" evidence="6">
    <location>
        <begin position="26"/>
        <end position="88"/>
    </location>
</feature>
<dbReference type="InterPro" id="IPR057941">
    <property type="entry name" value="TPR_TNPO3_IPO13_2nd"/>
</dbReference>
<dbReference type="InterPro" id="IPR016024">
    <property type="entry name" value="ARM-type_fold"/>
</dbReference>
<dbReference type="Proteomes" id="UP001367508">
    <property type="component" value="Unassembled WGS sequence"/>
</dbReference>